<proteinExistence type="predicted"/>
<keyword evidence="3" id="KW-1185">Reference proteome</keyword>
<keyword evidence="1" id="KW-0812">Transmembrane</keyword>
<reference evidence="2 3" key="1">
    <citation type="submission" date="2017-10" db="EMBL/GenBank/DDBJ databases">
        <title>Sequencing the genomes of 1000 actinobacteria strains.</title>
        <authorList>
            <person name="Klenk H.-P."/>
        </authorList>
    </citation>
    <scope>NUCLEOTIDE SEQUENCE [LARGE SCALE GENOMIC DNA]</scope>
    <source>
        <strain evidence="2 3">DSM 21801</strain>
    </source>
</reference>
<accession>A0A2A9D1J2</accession>
<dbReference type="EMBL" id="PDJD01000001">
    <property type="protein sequence ID" value="PFG20534.1"/>
    <property type="molecule type" value="Genomic_DNA"/>
</dbReference>
<dbReference type="RefSeq" id="WP_098469491.1">
    <property type="nucleotide sequence ID" value="NZ_PDJD01000001.1"/>
</dbReference>
<name>A0A2A9D1J2_9MICO</name>
<evidence type="ECO:0000313" key="2">
    <source>
        <dbReference type="EMBL" id="PFG20534.1"/>
    </source>
</evidence>
<evidence type="ECO:0000313" key="3">
    <source>
        <dbReference type="Proteomes" id="UP000224915"/>
    </source>
</evidence>
<keyword evidence="1" id="KW-0472">Membrane</keyword>
<gene>
    <name evidence="2" type="ORF">ATL40_2138</name>
</gene>
<organism evidence="2 3">
    <name type="scientific">Serinibacter salmoneus</name>
    <dbReference type="NCBI Taxonomy" id="556530"/>
    <lineage>
        <taxon>Bacteria</taxon>
        <taxon>Bacillati</taxon>
        <taxon>Actinomycetota</taxon>
        <taxon>Actinomycetes</taxon>
        <taxon>Micrococcales</taxon>
        <taxon>Beutenbergiaceae</taxon>
        <taxon>Serinibacter</taxon>
    </lineage>
</organism>
<keyword evidence="1" id="KW-1133">Transmembrane helix</keyword>
<comment type="caution">
    <text evidence="2">The sequence shown here is derived from an EMBL/GenBank/DDBJ whole genome shotgun (WGS) entry which is preliminary data.</text>
</comment>
<sequence length="157" mass="15400">MIRAAARPTHLLGAAVVLLATGWALAAAGLVQVRPCLPGEATLGGAHLVLLHPSSACPSGVALDGAAMLGVIASVGVGVLIVQVLGAGALSAAGGVLTRMRAVVRAILDRVVPGISQPEPVTVVALTRPPGVVVGVPARPRRGLAARVGLRAPPVAA</sequence>
<dbReference type="AlphaFoldDB" id="A0A2A9D1J2"/>
<dbReference type="Proteomes" id="UP000224915">
    <property type="component" value="Unassembled WGS sequence"/>
</dbReference>
<protein>
    <submittedName>
        <fullName evidence="2">Uncharacterized protein</fullName>
    </submittedName>
</protein>
<feature type="transmembrane region" description="Helical" evidence="1">
    <location>
        <begin position="68"/>
        <end position="97"/>
    </location>
</feature>
<evidence type="ECO:0000256" key="1">
    <source>
        <dbReference type="SAM" id="Phobius"/>
    </source>
</evidence>